<feature type="region of interest" description="Disordered" evidence="1">
    <location>
        <begin position="341"/>
        <end position="365"/>
    </location>
</feature>
<dbReference type="Pfam" id="PF11064">
    <property type="entry name" value="DUF2865"/>
    <property type="match status" value="1"/>
</dbReference>
<organism evidence="3 4">
    <name type="scientific">Nitratireductor aquibiodomus</name>
    <dbReference type="NCBI Taxonomy" id="204799"/>
    <lineage>
        <taxon>Bacteria</taxon>
        <taxon>Pseudomonadati</taxon>
        <taxon>Pseudomonadota</taxon>
        <taxon>Alphaproteobacteria</taxon>
        <taxon>Hyphomicrobiales</taxon>
        <taxon>Phyllobacteriaceae</taxon>
        <taxon>Nitratireductor</taxon>
    </lineage>
</organism>
<evidence type="ECO:0000256" key="1">
    <source>
        <dbReference type="SAM" id="MobiDB-lite"/>
    </source>
</evidence>
<dbReference type="EMBL" id="FNSL01000001">
    <property type="protein sequence ID" value="SEB37587.1"/>
    <property type="molecule type" value="Genomic_DNA"/>
</dbReference>
<name>A0A1H4IUA4_9HYPH</name>
<keyword evidence="4" id="KW-1185">Reference proteome</keyword>
<sequence>MHLGGKYLLRIVFVFVTAALGAAATVADANAKSRTCRNLEMQLAAASPNSSAKARGYDRAIAKQQHQLGIVRSRLRQARCGVGIFKNRSSQCTDLRESETRMAKNLAKLQSERGRKGGASGKERARLRSALKDNNCYAKKSPQQAQRKKQKQAASSGGSKKPNRPGTVYQTMCVRACDGYYFPISFSVAKDKFSRDQKTCEARCPGAEVALYAHDVLNEEAEDMISVADGTPYRALPKAFSYRQTGVSRAACSCRKDKRFTIIAGGKAVDARTPAPIGPPPAPETRLMAKEMSSETSASFYIATPPQQEPMSDNAAAAHMEKNASVNPLLEDDAAQRRVRIVGPAFLPDPEEAIDLRAPAPAPDP</sequence>
<keyword evidence="2" id="KW-0732">Signal</keyword>
<evidence type="ECO:0000256" key="2">
    <source>
        <dbReference type="SAM" id="SignalP"/>
    </source>
</evidence>
<dbReference type="AlphaFoldDB" id="A0A1H4IUA4"/>
<proteinExistence type="predicted"/>
<evidence type="ECO:0008006" key="5">
    <source>
        <dbReference type="Google" id="ProtNLM"/>
    </source>
</evidence>
<gene>
    <name evidence="3" type="ORF">SAMN05216452_0579</name>
</gene>
<evidence type="ECO:0000313" key="4">
    <source>
        <dbReference type="Proteomes" id="UP000199064"/>
    </source>
</evidence>
<evidence type="ECO:0000313" key="3">
    <source>
        <dbReference type="EMBL" id="SEB37587.1"/>
    </source>
</evidence>
<accession>A0A1H4IUA4</accession>
<dbReference type="Proteomes" id="UP000199064">
    <property type="component" value="Unassembled WGS sequence"/>
</dbReference>
<reference evidence="4" key="1">
    <citation type="submission" date="2016-10" db="EMBL/GenBank/DDBJ databases">
        <authorList>
            <person name="Varghese N."/>
            <person name="Submissions S."/>
        </authorList>
    </citation>
    <scope>NUCLEOTIDE SEQUENCE [LARGE SCALE GENOMIC DNA]</scope>
    <source>
        <strain evidence="4">ES.061</strain>
    </source>
</reference>
<dbReference type="RefSeq" id="WP_090326560.1">
    <property type="nucleotide sequence ID" value="NZ_FNSL01000001.1"/>
</dbReference>
<feature type="signal peptide" evidence="2">
    <location>
        <begin position="1"/>
        <end position="29"/>
    </location>
</feature>
<protein>
    <recommendedName>
        <fullName evidence="5">DUF2865 domain-containing protein</fullName>
    </recommendedName>
</protein>
<feature type="region of interest" description="Disordered" evidence="1">
    <location>
        <begin position="131"/>
        <end position="165"/>
    </location>
</feature>
<feature type="chain" id="PRO_5011725479" description="DUF2865 domain-containing protein" evidence="2">
    <location>
        <begin position="30"/>
        <end position="365"/>
    </location>
</feature>
<dbReference type="InterPro" id="IPR021293">
    <property type="entry name" value="DUF2865"/>
</dbReference>